<organism evidence="3 4">
    <name type="scientific">Novosphingobium indicum</name>
    <dbReference type="NCBI Taxonomy" id="462949"/>
    <lineage>
        <taxon>Bacteria</taxon>
        <taxon>Pseudomonadati</taxon>
        <taxon>Pseudomonadota</taxon>
        <taxon>Alphaproteobacteria</taxon>
        <taxon>Sphingomonadales</taxon>
        <taxon>Sphingomonadaceae</taxon>
        <taxon>Novosphingobium</taxon>
    </lineage>
</organism>
<evidence type="ECO:0000313" key="4">
    <source>
        <dbReference type="Proteomes" id="UP000605099"/>
    </source>
</evidence>
<feature type="domain" description="SpoVT-AbrB" evidence="2">
    <location>
        <begin position="2"/>
        <end position="49"/>
    </location>
</feature>
<keyword evidence="1" id="KW-0238">DNA-binding</keyword>
<dbReference type="PROSITE" id="PS51740">
    <property type="entry name" value="SPOVT_ABRB"/>
    <property type="match status" value="1"/>
</dbReference>
<evidence type="ECO:0000313" key="3">
    <source>
        <dbReference type="EMBL" id="GGN41803.1"/>
    </source>
</evidence>
<protein>
    <recommendedName>
        <fullName evidence="2">SpoVT-AbrB domain-containing protein</fullName>
    </recommendedName>
</protein>
<dbReference type="Proteomes" id="UP000605099">
    <property type="component" value="Unassembled WGS sequence"/>
</dbReference>
<proteinExistence type="predicted"/>
<dbReference type="NCBIfam" id="TIGR01439">
    <property type="entry name" value="lp_hng_hel_AbrB"/>
    <property type="match status" value="1"/>
</dbReference>
<dbReference type="SUPFAM" id="SSF89447">
    <property type="entry name" value="AbrB/MazE/MraZ-like"/>
    <property type="match status" value="1"/>
</dbReference>
<gene>
    <name evidence="3" type="ORF">GCM10011349_04270</name>
</gene>
<sequence>MRHESNLTSKGQVTVPKDIRDALGLVAGQPVRFELDADGNARILKVDTVAEKERRKAEYLDRLKEAQAIFKANDAFPGMSTDEYMAMIREPIQPFERDGAESDDQA</sequence>
<evidence type="ECO:0000259" key="2">
    <source>
        <dbReference type="PROSITE" id="PS51740"/>
    </source>
</evidence>
<dbReference type="SMART" id="SM00966">
    <property type="entry name" value="SpoVT_AbrB"/>
    <property type="match status" value="1"/>
</dbReference>
<accession>A0ABQ2J958</accession>
<dbReference type="Gene3D" id="2.10.260.10">
    <property type="match status" value="1"/>
</dbReference>
<reference evidence="4" key="1">
    <citation type="journal article" date="2019" name="Int. J. Syst. Evol. Microbiol.">
        <title>The Global Catalogue of Microorganisms (GCM) 10K type strain sequencing project: providing services to taxonomists for standard genome sequencing and annotation.</title>
        <authorList>
            <consortium name="The Broad Institute Genomics Platform"/>
            <consortium name="The Broad Institute Genome Sequencing Center for Infectious Disease"/>
            <person name="Wu L."/>
            <person name="Ma J."/>
        </authorList>
    </citation>
    <scope>NUCLEOTIDE SEQUENCE [LARGE SCALE GENOMIC DNA]</scope>
    <source>
        <strain evidence="4">CGMCC 1.6784</strain>
    </source>
</reference>
<evidence type="ECO:0000256" key="1">
    <source>
        <dbReference type="PROSITE-ProRule" id="PRU01076"/>
    </source>
</evidence>
<name>A0ABQ2J958_9SPHN</name>
<dbReference type="InterPro" id="IPR037914">
    <property type="entry name" value="SpoVT-AbrB_sf"/>
</dbReference>
<dbReference type="Pfam" id="PF04014">
    <property type="entry name" value="MazE_antitoxin"/>
    <property type="match status" value="1"/>
</dbReference>
<keyword evidence="4" id="KW-1185">Reference proteome</keyword>
<dbReference type="EMBL" id="BMLK01000002">
    <property type="protein sequence ID" value="GGN41803.1"/>
    <property type="molecule type" value="Genomic_DNA"/>
</dbReference>
<dbReference type="RefSeq" id="WP_188817809.1">
    <property type="nucleotide sequence ID" value="NZ_BMLK01000002.1"/>
</dbReference>
<comment type="caution">
    <text evidence="3">The sequence shown here is derived from an EMBL/GenBank/DDBJ whole genome shotgun (WGS) entry which is preliminary data.</text>
</comment>
<dbReference type="InterPro" id="IPR007159">
    <property type="entry name" value="SpoVT-AbrB_dom"/>
</dbReference>